<keyword evidence="4 6" id="KW-0472">Membrane</keyword>
<feature type="region of interest" description="Disordered" evidence="5">
    <location>
        <begin position="906"/>
        <end position="933"/>
    </location>
</feature>
<dbReference type="GO" id="GO:0016020">
    <property type="term" value="C:membrane"/>
    <property type="evidence" value="ECO:0007669"/>
    <property type="project" value="InterPro"/>
</dbReference>
<evidence type="ECO:0000256" key="3">
    <source>
        <dbReference type="ARBA" id="ARBA00022989"/>
    </source>
</evidence>
<feature type="compositionally biased region" description="Polar residues" evidence="5">
    <location>
        <begin position="907"/>
        <end position="933"/>
    </location>
</feature>
<reference evidence="7" key="1">
    <citation type="submission" date="2020-08" db="EMBL/GenBank/DDBJ databases">
        <title>Genome public.</title>
        <authorList>
            <person name="Liu C."/>
            <person name="Sun Q."/>
        </authorList>
    </citation>
    <scope>NUCLEOTIDE SEQUENCE</scope>
    <source>
        <strain evidence="7">NSJ-50</strain>
    </source>
</reference>
<dbReference type="AlphaFoldDB" id="A0A926FES4"/>
<keyword evidence="8" id="KW-1185">Reference proteome</keyword>
<sequence>MFENNFEINKGAKKSSIIAIIVIALIAAAVFAFSLYVKYLSLLEIGAKYVSVFFTNLGVKAIAHIASFLLIFVLFYASTFAVDKISRPIDGILSKWLKSTWVKIVLSVILSIFASAYVSETIYETYLLFAHSKEFGILDPFFGKDIGYYIFTRPFLASLVNSVLSVWLVVTIYCFAIYAVNFSVNETMDLRCLAKDKATVIHNIVNVVIYFTLKAFTYKFKSQEILYSEFAGVSGAGYTDIYVWFNFYKIAPYLLLTIVALAIVFLLKAKYKPMIFTVAVYPVTIIAVSLVSFYVQKFVVDPNEYTKEKPYLSYNLEFTKQAYNIKDVITAEFSADNNLTAQDIEENKEVLNNVRITDFGSTLTAYNALQGIRDFYTFFDIDITKYDINGTPTLVMTAPREISQSKLKESNQNYTNRIFRYTHGFGAVMSPLNRVTSEGQPEFLVSNIPPVSKNGAPKIKQPRVYYGETADKDDYAVVNTAIKEIDYLEGASDKEFQYDGNGGLKLGFLNKVIFALDKFDYHILVSNYITSDSKILINRNVADRVRKAVPFLTFDSDPYLVVDGNGNLKWILDGYTTSEYYPYSQSCNGINYIRNSVKAVVDAYNGDVSVYLMDRTDPIIQCYMDIYPGVILDEEFPADLKEHIVYPEYLFKIQSQVYGKYHVESEDSFYNRSDEWVFATEKYINESKSIAPYYNLLKIDEFPESDCNFVVMIPYTLNGKENMTSWLAASCDYENYGQMVCYRFPKGKNIYGTQQIESRIDNDPTISKELTLWSQGGSNVIRGNTLVVPIKNSLLYIEPIYITSSSAESSIPELKKVILAYDDKVVMEDNLGDCLSAVFNIPSDVAELQNGPNGVNYNVSDDALNAIIARLVENYDALSVASKDGNWVAFGEKMAALSKNIGELESYSGNTSASDTNQTDNTAEQDNSENVTE</sequence>
<feature type="transmembrane region" description="Helical" evidence="6">
    <location>
        <begin position="57"/>
        <end position="79"/>
    </location>
</feature>
<organism evidence="7 8">
    <name type="scientific">Qingrenia yutianensis</name>
    <dbReference type="NCBI Taxonomy" id="2763676"/>
    <lineage>
        <taxon>Bacteria</taxon>
        <taxon>Bacillati</taxon>
        <taxon>Bacillota</taxon>
        <taxon>Clostridia</taxon>
        <taxon>Eubacteriales</taxon>
        <taxon>Oscillospiraceae</taxon>
        <taxon>Qingrenia</taxon>
    </lineage>
</organism>
<proteinExistence type="predicted"/>
<comment type="caution">
    <text evidence="7">The sequence shown here is derived from an EMBL/GenBank/DDBJ whole genome shotgun (WGS) entry which is preliminary data.</text>
</comment>
<dbReference type="Pfam" id="PF03699">
    <property type="entry name" value="UPF0182"/>
    <property type="match status" value="1"/>
</dbReference>
<name>A0A926FES4_9FIRM</name>
<evidence type="ECO:0000256" key="6">
    <source>
        <dbReference type="SAM" id="Phobius"/>
    </source>
</evidence>
<dbReference type="PANTHER" id="PTHR39344">
    <property type="entry name" value="UPF0182 PROTEIN SLL1060"/>
    <property type="match status" value="1"/>
</dbReference>
<evidence type="ECO:0000256" key="1">
    <source>
        <dbReference type="ARBA" id="ARBA00022475"/>
    </source>
</evidence>
<feature type="transmembrane region" description="Helical" evidence="6">
    <location>
        <begin position="155"/>
        <end position="180"/>
    </location>
</feature>
<keyword evidence="3 6" id="KW-1133">Transmembrane helix</keyword>
<feature type="transmembrane region" description="Helical" evidence="6">
    <location>
        <begin position="274"/>
        <end position="295"/>
    </location>
</feature>
<evidence type="ECO:0000256" key="2">
    <source>
        <dbReference type="ARBA" id="ARBA00022692"/>
    </source>
</evidence>
<dbReference type="InterPro" id="IPR005372">
    <property type="entry name" value="UPF0182"/>
</dbReference>
<protein>
    <submittedName>
        <fullName evidence="7">UPF0182 family protein</fullName>
    </submittedName>
</protein>
<feature type="transmembrane region" description="Helical" evidence="6">
    <location>
        <begin position="17"/>
        <end position="37"/>
    </location>
</feature>
<keyword evidence="2 6" id="KW-0812">Transmembrane</keyword>
<feature type="transmembrane region" description="Helical" evidence="6">
    <location>
        <begin position="250"/>
        <end position="267"/>
    </location>
</feature>
<evidence type="ECO:0000313" key="8">
    <source>
        <dbReference type="Proteomes" id="UP000647416"/>
    </source>
</evidence>
<feature type="transmembrane region" description="Helical" evidence="6">
    <location>
        <begin position="100"/>
        <end position="119"/>
    </location>
</feature>
<feature type="transmembrane region" description="Helical" evidence="6">
    <location>
        <begin position="200"/>
        <end position="218"/>
    </location>
</feature>
<dbReference type="Proteomes" id="UP000647416">
    <property type="component" value="Unassembled WGS sequence"/>
</dbReference>
<evidence type="ECO:0000313" key="7">
    <source>
        <dbReference type="EMBL" id="MBC8597382.1"/>
    </source>
</evidence>
<evidence type="ECO:0000256" key="5">
    <source>
        <dbReference type="SAM" id="MobiDB-lite"/>
    </source>
</evidence>
<dbReference type="EMBL" id="JACRTE010000025">
    <property type="protein sequence ID" value="MBC8597382.1"/>
    <property type="molecule type" value="Genomic_DNA"/>
</dbReference>
<keyword evidence="1" id="KW-1003">Cell membrane</keyword>
<dbReference type="GO" id="GO:0005576">
    <property type="term" value="C:extracellular region"/>
    <property type="evidence" value="ECO:0007669"/>
    <property type="project" value="TreeGrafter"/>
</dbReference>
<dbReference type="RefSeq" id="WP_262432667.1">
    <property type="nucleotide sequence ID" value="NZ_JACRTE010000025.1"/>
</dbReference>
<evidence type="ECO:0000256" key="4">
    <source>
        <dbReference type="ARBA" id="ARBA00023136"/>
    </source>
</evidence>
<gene>
    <name evidence="7" type="ORF">H8706_10990</name>
</gene>
<accession>A0A926FES4</accession>
<dbReference type="PANTHER" id="PTHR39344:SF1">
    <property type="entry name" value="UPF0182 PROTEIN SLL1060"/>
    <property type="match status" value="1"/>
</dbReference>